<evidence type="ECO:0000313" key="3">
    <source>
        <dbReference type="Proteomes" id="UP000324767"/>
    </source>
</evidence>
<name>A0A5M8PFI9_9LECA</name>
<reference evidence="2 3" key="1">
    <citation type="submission" date="2019-09" db="EMBL/GenBank/DDBJ databases">
        <title>The hologenome of the rock-dwelling lichen Lasallia pustulata.</title>
        <authorList>
            <person name="Greshake Tzovaras B."/>
            <person name="Segers F."/>
            <person name="Bicker A."/>
            <person name="Dal Grande F."/>
            <person name="Otte J."/>
            <person name="Hankeln T."/>
            <person name="Schmitt I."/>
            <person name="Ebersberger I."/>
        </authorList>
    </citation>
    <scope>NUCLEOTIDE SEQUENCE [LARGE SCALE GENOMIC DNA]</scope>
    <source>
        <strain evidence="2">A1-1</strain>
    </source>
</reference>
<sequence>MSEHAPRSSLASCFRSIRKENFYLSPCSMVGHHTHGSCAGLLMLSMTSISVTKLHGLSRSTTKVANLGCYAEGGSAVLVGDSIDCLVPGTSSFNREIVLEPKPSHQSWYLWPRPTIESTSHPSLPQKPQPLPQLLHPNYIPKRQTNPRPPFAPPLLKPPPIPHQPQFATPSGPSPSSTTTSAIPCKQFSYTSPVETNRLLASSKTRHRGRSSLGPSAVFAYTSSTVADPSDTVATTAW</sequence>
<comment type="caution">
    <text evidence="2">The sequence shown here is derived from an EMBL/GenBank/DDBJ whole genome shotgun (WGS) entry which is preliminary data.</text>
</comment>
<evidence type="ECO:0000256" key="1">
    <source>
        <dbReference type="SAM" id="MobiDB-lite"/>
    </source>
</evidence>
<accession>A0A5M8PFI9</accession>
<gene>
    <name evidence="2" type="ORF">FRX48_08346</name>
</gene>
<organism evidence="2 3">
    <name type="scientific">Lasallia pustulata</name>
    <dbReference type="NCBI Taxonomy" id="136370"/>
    <lineage>
        <taxon>Eukaryota</taxon>
        <taxon>Fungi</taxon>
        <taxon>Dikarya</taxon>
        <taxon>Ascomycota</taxon>
        <taxon>Pezizomycotina</taxon>
        <taxon>Lecanoromycetes</taxon>
        <taxon>OSLEUM clade</taxon>
        <taxon>Umbilicariomycetidae</taxon>
        <taxon>Umbilicariales</taxon>
        <taxon>Umbilicariaceae</taxon>
        <taxon>Lasallia</taxon>
    </lineage>
</organism>
<evidence type="ECO:0000313" key="2">
    <source>
        <dbReference type="EMBL" id="KAA6407995.1"/>
    </source>
</evidence>
<dbReference type="AlphaFoldDB" id="A0A5M8PFI9"/>
<dbReference type="EMBL" id="VXIT01000015">
    <property type="protein sequence ID" value="KAA6407995.1"/>
    <property type="molecule type" value="Genomic_DNA"/>
</dbReference>
<dbReference type="Proteomes" id="UP000324767">
    <property type="component" value="Unassembled WGS sequence"/>
</dbReference>
<feature type="region of interest" description="Disordered" evidence="1">
    <location>
        <begin position="138"/>
        <end position="183"/>
    </location>
</feature>
<protein>
    <submittedName>
        <fullName evidence="2">Uncharacterized protein</fullName>
    </submittedName>
</protein>
<proteinExistence type="predicted"/>
<feature type="compositionally biased region" description="Low complexity" evidence="1">
    <location>
        <begin position="164"/>
        <end position="181"/>
    </location>
</feature>
<feature type="compositionally biased region" description="Pro residues" evidence="1">
    <location>
        <begin position="147"/>
        <end position="163"/>
    </location>
</feature>